<name>A0A2T3ZCT1_TRIA4</name>
<dbReference type="PRINTS" id="PR00081">
    <property type="entry name" value="GDHRDH"/>
</dbReference>
<dbReference type="Gene3D" id="3.40.50.720">
    <property type="entry name" value="NAD(P)-binding Rossmann-like Domain"/>
    <property type="match status" value="1"/>
</dbReference>
<reference evidence="4 5" key="1">
    <citation type="submission" date="2016-07" db="EMBL/GenBank/DDBJ databases">
        <title>Multiple horizontal gene transfer events from other fungi enriched the ability of initially mycotrophic Trichoderma (Ascomycota) to feed on dead plant biomass.</title>
        <authorList>
            <consortium name="DOE Joint Genome Institute"/>
            <person name="Aerts A."/>
            <person name="Atanasova L."/>
            <person name="Chenthamara K."/>
            <person name="Zhang J."/>
            <person name="Grujic M."/>
            <person name="Henrissat B."/>
            <person name="Kuo A."/>
            <person name="Salamov A."/>
            <person name="Lipzen A."/>
            <person name="Labutti K."/>
            <person name="Barry K."/>
            <person name="Miao Y."/>
            <person name="Rahimi M.J."/>
            <person name="Shen Q."/>
            <person name="Grigoriev I.V."/>
            <person name="Kubicek C.P."/>
            <person name="Druzhinina I.S."/>
        </authorList>
    </citation>
    <scope>NUCLEOTIDE SEQUENCE [LARGE SCALE GENOMIC DNA]</scope>
    <source>
        <strain evidence="4 5">CBS 433.97</strain>
    </source>
</reference>
<dbReference type="InterPro" id="IPR052178">
    <property type="entry name" value="Sec_Metab_Biosynth_SDR"/>
</dbReference>
<dbReference type="PANTHER" id="PTHR43618:SF13">
    <property type="entry name" value="CHAIN DEHYDROGENASE, PUTATIVE (AFU_ORTHOLOGUE AFUA_1G17650)-RELATED"/>
    <property type="match status" value="1"/>
</dbReference>
<dbReference type="InterPro" id="IPR002347">
    <property type="entry name" value="SDR_fam"/>
</dbReference>
<dbReference type="Proteomes" id="UP000240493">
    <property type="component" value="Unassembled WGS sequence"/>
</dbReference>
<dbReference type="InterPro" id="IPR036291">
    <property type="entry name" value="NAD(P)-bd_dom_sf"/>
</dbReference>
<dbReference type="GO" id="GO:0016491">
    <property type="term" value="F:oxidoreductase activity"/>
    <property type="evidence" value="ECO:0007669"/>
    <property type="project" value="UniProtKB-KW"/>
</dbReference>
<dbReference type="CDD" id="cd05233">
    <property type="entry name" value="SDR_c"/>
    <property type="match status" value="1"/>
</dbReference>
<evidence type="ECO:0000256" key="2">
    <source>
        <dbReference type="ARBA" id="ARBA00022857"/>
    </source>
</evidence>
<keyword evidence="2" id="KW-0521">NADP</keyword>
<protein>
    <submittedName>
        <fullName evidence="4">Uncharacterized protein</fullName>
    </submittedName>
</protein>
<evidence type="ECO:0000256" key="1">
    <source>
        <dbReference type="ARBA" id="ARBA00006484"/>
    </source>
</evidence>
<dbReference type="STRING" id="1042311.A0A2T3ZCT1"/>
<keyword evidence="3" id="KW-0560">Oxidoreductase</keyword>
<dbReference type="OrthoDB" id="37659at2759"/>
<evidence type="ECO:0000313" key="5">
    <source>
        <dbReference type="Proteomes" id="UP000240493"/>
    </source>
</evidence>
<comment type="similarity">
    <text evidence="1">Belongs to the short-chain dehydrogenases/reductases (SDR) family.</text>
</comment>
<dbReference type="Pfam" id="PF13561">
    <property type="entry name" value="adh_short_C2"/>
    <property type="match status" value="1"/>
</dbReference>
<evidence type="ECO:0000256" key="3">
    <source>
        <dbReference type="ARBA" id="ARBA00023002"/>
    </source>
</evidence>
<dbReference type="SUPFAM" id="SSF51735">
    <property type="entry name" value="NAD(P)-binding Rossmann-fold domains"/>
    <property type="match status" value="1"/>
</dbReference>
<dbReference type="PANTHER" id="PTHR43618">
    <property type="entry name" value="7-ALPHA-HYDROXYSTEROID DEHYDROGENASE"/>
    <property type="match status" value="1"/>
</dbReference>
<evidence type="ECO:0000313" key="4">
    <source>
        <dbReference type="EMBL" id="PTB42615.1"/>
    </source>
</evidence>
<accession>A0A2T3ZCT1</accession>
<gene>
    <name evidence="4" type="ORF">M441DRAFT_456798</name>
</gene>
<keyword evidence="5" id="KW-1185">Reference proteome</keyword>
<sequence length="266" mass="28186">MASPVALITAGSAGLGAATARAFAAMGLRVAINYSSDESRANALISELETTPSIGFGQRGVKDGPSNDRRFVAIRADVSSRPEVDKLVSTTIQELGRLDIVFSNHGWTRLTNFSNLSDNVNEADWDKCWNMNVKSHLWLFNSAKGYLEQSSMKGGGCFITTSSVAGVGVMGSSLAYAVTKSAQIHLSKCLASISGASNIRVNSVSPGMMMTEWSSSFPESKRNAAIKKTKLGRLTEVEDVAEQVCSFVKNSSVTGANAVVDCGSIL</sequence>
<dbReference type="EMBL" id="KZ679260">
    <property type="protein sequence ID" value="PTB42615.1"/>
    <property type="molecule type" value="Genomic_DNA"/>
</dbReference>
<proteinExistence type="inferred from homology"/>
<dbReference type="AlphaFoldDB" id="A0A2T3ZCT1"/>
<organism evidence="4 5">
    <name type="scientific">Trichoderma asperellum (strain ATCC 204424 / CBS 433.97 / NBRC 101777)</name>
    <dbReference type="NCBI Taxonomy" id="1042311"/>
    <lineage>
        <taxon>Eukaryota</taxon>
        <taxon>Fungi</taxon>
        <taxon>Dikarya</taxon>
        <taxon>Ascomycota</taxon>
        <taxon>Pezizomycotina</taxon>
        <taxon>Sordariomycetes</taxon>
        <taxon>Hypocreomycetidae</taxon>
        <taxon>Hypocreales</taxon>
        <taxon>Hypocreaceae</taxon>
        <taxon>Trichoderma</taxon>
    </lineage>
</organism>